<evidence type="ECO:0000313" key="2">
    <source>
        <dbReference type="Proteomes" id="UP000094526"/>
    </source>
</evidence>
<name>A0A1C1CRI8_9EURO</name>
<comment type="caution">
    <text evidence="1">The sequence shown here is derived from an EMBL/GenBank/DDBJ whole genome shotgun (WGS) entry which is preliminary data.</text>
</comment>
<dbReference type="GO" id="GO:0033617">
    <property type="term" value="P:mitochondrial respiratory chain complex IV assembly"/>
    <property type="evidence" value="ECO:0007669"/>
    <property type="project" value="InterPro"/>
</dbReference>
<accession>A0A1C1CRI8</accession>
<proteinExistence type="predicted"/>
<dbReference type="PANTHER" id="PTHR13639">
    <property type="entry name" value="CYTOCHROME C OXIDASE ASSEMBLY FACTOR 4 HOMOLOG, MITOCHONDRIAL"/>
    <property type="match status" value="1"/>
</dbReference>
<dbReference type="OrthoDB" id="5586401at2759"/>
<organism evidence="1 2">
    <name type="scientific">Cladophialophora carrionii</name>
    <dbReference type="NCBI Taxonomy" id="86049"/>
    <lineage>
        <taxon>Eukaryota</taxon>
        <taxon>Fungi</taxon>
        <taxon>Dikarya</taxon>
        <taxon>Ascomycota</taxon>
        <taxon>Pezizomycotina</taxon>
        <taxon>Eurotiomycetes</taxon>
        <taxon>Chaetothyriomycetidae</taxon>
        <taxon>Chaetothyriales</taxon>
        <taxon>Herpotrichiellaceae</taxon>
        <taxon>Cladophialophora</taxon>
    </lineage>
</organism>
<dbReference type="GO" id="GO:0005758">
    <property type="term" value="C:mitochondrial intermembrane space"/>
    <property type="evidence" value="ECO:0007669"/>
    <property type="project" value="InterPro"/>
</dbReference>
<reference evidence="2" key="1">
    <citation type="submission" date="2015-07" db="EMBL/GenBank/DDBJ databases">
        <authorList>
            <person name="Teixeira M.M."/>
            <person name="Souza R.C."/>
            <person name="Almeida L.G."/>
            <person name="Vicente V.A."/>
            <person name="de Hoog S."/>
            <person name="Bocca A.L."/>
            <person name="de Almeida S.R."/>
            <person name="Vasconcelos A.T."/>
            <person name="Felipe M.S."/>
        </authorList>
    </citation>
    <scope>NUCLEOTIDE SEQUENCE [LARGE SCALE GENOMIC DNA]</scope>
    <source>
        <strain evidence="2">KSF</strain>
    </source>
</reference>
<dbReference type="VEuPathDB" id="FungiDB:G647_06942"/>
<protein>
    <submittedName>
        <fullName evidence="1">Uncharacterized protein</fullName>
    </submittedName>
</protein>
<dbReference type="VEuPathDB" id="FungiDB:CLCR_09224"/>
<evidence type="ECO:0000313" key="1">
    <source>
        <dbReference type="EMBL" id="OCT51126.1"/>
    </source>
</evidence>
<dbReference type="InterPro" id="IPR039870">
    <property type="entry name" value="Coa4-like"/>
</dbReference>
<keyword evidence="2" id="KW-1185">Reference proteome</keyword>
<dbReference type="AlphaFoldDB" id="A0A1C1CRI8"/>
<dbReference type="EMBL" id="LGRB01000009">
    <property type="protein sequence ID" value="OCT51126.1"/>
    <property type="molecule type" value="Genomic_DNA"/>
</dbReference>
<sequence>MSAQGNSNRPDAAEEELDDWDQRIFSTGCAGKLEITVRSRLRDVTLTNGTEEQLRMNDCYYDKKDWRACKAEVGVESPTPNALSKASPRLIGWSSAEQNSGHTDFSRQMEAFRQCWKRKGNEERTQSRDASSQK</sequence>
<gene>
    <name evidence="1" type="ORF">CLCR_09224</name>
</gene>
<dbReference type="PANTHER" id="PTHR13639:SF2">
    <property type="entry name" value="CYTOCHROME C OXIDASE ASSEMBLY FACTOR 4 HOMOLOG, MITOCHONDRIAL"/>
    <property type="match status" value="1"/>
</dbReference>
<dbReference type="STRING" id="86049.A0A1C1CRI8"/>
<dbReference type="Proteomes" id="UP000094526">
    <property type="component" value="Unassembled WGS sequence"/>
</dbReference>